<evidence type="ECO:0000313" key="1">
    <source>
        <dbReference type="EMBL" id="KAF2833697.1"/>
    </source>
</evidence>
<reference evidence="1" key="1">
    <citation type="journal article" date="2020" name="Stud. Mycol.">
        <title>101 Dothideomycetes genomes: a test case for predicting lifestyles and emergence of pathogens.</title>
        <authorList>
            <person name="Haridas S."/>
            <person name="Albert R."/>
            <person name="Binder M."/>
            <person name="Bloem J."/>
            <person name="Labutti K."/>
            <person name="Salamov A."/>
            <person name="Andreopoulos B."/>
            <person name="Baker S."/>
            <person name="Barry K."/>
            <person name="Bills G."/>
            <person name="Bluhm B."/>
            <person name="Cannon C."/>
            <person name="Castanera R."/>
            <person name="Culley D."/>
            <person name="Daum C."/>
            <person name="Ezra D."/>
            <person name="Gonzalez J."/>
            <person name="Henrissat B."/>
            <person name="Kuo A."/>
            <person name="Liang C."/>
            <person name="Lipzen A."/>
            <person name="Lutzoni F."/>
            <person name="Magnuson J."/>
            <person name="Mondo S."/>
            <person name="Nolan M."/>
            <person name="Ohm R."/>
            <person name="Pangilinan J."/>
            <person name="Park H.-J."/>
            <person name="Ramirez L."/>
            <person name="Alfaro M."/>
            <person name="Sun H."/>
            <person name="Tritt A."/>
            <person name="Yoshinaga Y."/>
            <person name="Zwiers L.-H."/>
            <person name="Turgeon B."/>
            <person name="Goodwin S."/>
            <person name="Spatafora J."/>
            <person name="Crous P."/>
            <person name="Grigoriev I."/>
        </authorList>
    </citation>
    <scope>NUCLEOTIDE SEQUENCE</scope>
    <source>
        <strain evidence="1">CBS 113818</strain>
    </source>
</reference>
<accession>A0A6A7ALX9</accession>
<dbReference type="Proteomes" id="UP000799424">
    <property type="component" value="Unassembled WGS sequence"/>
</dbReference>
<protein>
    <submittedName>
        <fullName evidence="1">Uncharacterized protein</fullName>
    </submittedName>
</protein>
<dbReference type="AlphaFoldDB" id="A0A6A7ALX9"/>
<proteinExistence type="predicted"/>
<sequence>MRQRRESRWSLSSPHSQYRRRRQLLPPAWDGSLRPTALAIVIKRWFGAARPSAPVVDNYAHQGRSSGCQAGINGVLDRARRAGGVDLSSPQCAADACWRRLKAAAVGCTFPHTAQASD</sequence>
<evidence type="ECO:0000313" key="2">
    <source>
        <dbReference type="Proteomes" id="UP000799424"/>
    </source>
</evidence>
<organism evidence="1 2">
    <name type="scientific">Ophiobolus disseminans</name>
    <dbReference type="NCBI Taxonomy" id="1469910"/>
    <lineage>
        <taxon>Eukaryota</taxon>
        <taxon>Fungi</taxon>
        <taxon>Dikarya</taxon>
        <taxon>Ascomycota</taxon>
        <taxon>Pezizomycotina</taxon>
        <taxon>Dothideomycetes</taxon>
        <taxon>Pleosporomycetidae</taxon>
        <taxon>Pleosporales</taxon>
        <taxon>Pleosporineae</taxon>
        <taxon>Phaeosphaeriaceae</taxon>
        <taxon>Ophiobolus</taxon>
    </lineage>
</organism>
<dbReference type="EMBL" id="MU006216">
    <property type="protein sequence ID" value="KAF2833697.1"/>
    <property type="molecule type" value="Genomic_DNA"/>
</dbReference>
<gene>
    <name evidence="1" type="ORF">CC86DRAFT_13650</name>
</gene>
<keyword evidence="2" id="KW-1185">Reference proteome</keyword>
<name>A0A6A7ALX9_9PLEO</name>